<sequence>MMSSISSSATEDRYETNLKALCTCRGDRALKNSGLFEYLWSVEVDLTKASSFGTSQQISATTVTKPKKAMTIRYLDTCEELKSFLKERESMSGDIHSSNASSRRFSIPAMNPFGKGKSKPDQTEASGVLPNSKGKSKPIIEFPKLAADFVNSRFPDFLQILTLFLSCDSRQ</sequence>
<keyword evidence="3" id="KW-1185">Reference proteome</keyword>
<dbReference type="EMBL" id="VDCV01000014">
    <property type="protein sequence ID" value="KAB5526707.1"/>
    <property type="molecule type" value="Genomic_DNA"/>
</dbReference>
<feature type="compositionally biased region" description="Polar residues" evidence="1">
    <location>
        <begin position="95"/>
        <end position="104"/>
    </location>
</feature>
<evidence type="ECO:0000313" key="3">
    <source>
        <dbReference type="Proteomes" id="UP000326939"/>
    </source>
</evidence>
<organism evidence="2 3">
    <name type="scientific">Salix brachista</name>
    <dbReference type="NCBI Taxonomy" id="2182728"/>
    <lineage>
        <taxon>Eukaryota</taxon>
        <taxon>Viridiplantae</taxon>
        <taxon>Streptophyta</taxon>
        <taxon>Embryophyta</taxon>
        <taxon>Tracheophyta</taxon>
        <taxon>Spermatophyta</taxon>
        <taxon>Magnoliopsida</taxon>
        <taxon>eudicotyledons</taxon>
        <taxon>Gunneridae</taxon>
        <taxon>Pentapetalae</taxon>
        <taxon>rosids</taxon>
        <taxon>fabids</taxon>
        <taxon>Malpighiales</taxon>
        <taxon>Salicaceae</taxon>
        <taxon>Saliceae</taxon>
        <taxon>Salix</taxon>
    </lineage>
</organism>
<accession>A0A5N5KDB3</accession>
<dbReference type="Proteomes" id="UP000326939">
    <property type="component" value="Chromosome 14"/>
</dbReference>
<evidence type="ECO:0000256" key="1">
    <source>
        <dbReference type="SAM" id="MobiDB-lite"/>
    </source>
</evidence>
<name>A0A5N5KDB3_9ROSI</name>
<proteinExistence type="predicted"/>
<reference evidence="3" key="1">
    <citation type="journal article" date="2019" name="Gigascience">
        <title>De novo genome assembly of the endangered Acer yangbiense, a plant species with extremely small populations endemic to Yunnan Province, China.</title>
        <authorList>
            <person name="Yang J."/>
            <person name="Wariss H.M."/>
            <person name="Tao L."/>
            <person name="Zhang R."/>
            <person name="Yun Q."/>
            <person name="Hollingsworth P."/>
            <person name="Dao Z."/>
            <person name="Luo G."/>
            <person name="Guo H."/>
            <person name="Ma Y."/>
            <person name="Sun W."/>
        </authorList>
    </citation>
    <scope>NUCLEOTIDE SEQUENCE [LARGE SCALE GENOMIC DNA]</scope>
    <source>
        <strain evidence="3">cv. br00</strain>
    </source>
</reference>
<dbReference type="AlphaFoldDB" id="A0A5N5KDB3"/>
<protein>
    <submittedName>
        <fullName evidence="2">Uncharacterized protein</fullName>
    </submittedName>
</protein>
<feature type="region of interest" description="Disordered" evidence="1">
    <location>
        <begin position="93"/>
        <end position="134"/>
    </location>
</feature>
<comment type="caution">
    <text evidence="2">The sequence shown here is derived from an EMBL/GenBank/DDBJ whole genome shotgun (WGS) entry which is preliminary data.</text>
</comment>
<evidence type="ECO:0000313" key="2">
    <source>
        <dbReference type="EMBL" id="KAB5526707.1"/>
    </source>
</evidence>
<gene>
    <name evidence="2" type="ORF">DKX38_020554</name>
</gene>